<feature type="site" description="Lowers pKa of active site Tyr" evidence="5">
    <location>
        <position position="118"/>
    </location>
</feature>
<dbReference type="Proteomes" id="UP000287033">
    <property type="component" value="Unassembled WGS sequence"/>
</dbReference>
<evidence type="ECO:0000256" key="4">
    <source>
        <dbReference type="PIRSR" id="PIRSR000097-2"/>
    </source>
</evidence>
<dbReference type="PRINTS" id="PR00069">
    <property type="entry name" value="ALDKETRDTASE"/>
</dbReference>
<organism evidence="8 9">
    <name type="scientific">Chiloscyllium punctatum</name>
    <name type="common">Brownbanded bambooshark</name>
    <name type="synonym">Hemiscyllium punctatum</name>
    <dbReference type="NCBI Taxonomy" id="137246"/>
    <lineage>
        <taxon>Eukaryota</taxon>
        <taxon>Metazoa</taxon>
        <taxon>Chordata</taxon>
        <taxon>Craniata</taxon>
        <taxon>Vertebrata</taxon>
        <taxon>Chondrichthyes</taxon>
        <taxon>Elasmobranchii</taxon>
        <taxon>Galeomorphii</taxon>
        <taxon>Galeoidea</taxon>
        <taxon>Orectolobiformes</taxon>
        <taxon>Hemiscylliidae</taxon>
        <taxon>Chiloscyllium</taxon>
    </lineage>
</organism>
<dbReference type="PANTHER" id="PTHR43827">
    <property type="entry name" value="2,5-DIKETO-D-GLUCONIC ACID REDUCTASE"/>
    <property type="match status" value="1"/>
</dbReference>
<dbReference type="CDD" id="cd19136">
    <property type="entry name" value="AKR_DrGR-like"/>
    <property type="match status" value="1"/>
</dbReference>
<dbReference type="InterPro" id="IPR020471">
    <property type="entry name" value="AKR"/>
</dbReference>
<comment type="similarity">
    <text evidence="1">Belongs to the aldo/keto reductase family.</text>
</comment>
<feature type="region of interest" description="Disordered" evidence="6">
    <location>
        <begin position="1"/>
        <end position="21"/>
    </location>
</feature>
<gene>
    <name evidence="8" type="ORF">chiPu_0021398</name>
</gene>
<dbReference type="SUPFAM" id="SSF51430">
    <property type="entry name" value="NAD(P)-linked oxidoreductase"/>
    <property type="match status" value="1"/>
</dbReference>
<evidence type="ECO:0000256" key="2">
    <source>
        <dbReference type="ARBA" id="ARBA00023002"/>
    </source>
</evidence>
<evidence type="ECO:0000256" key="5">
    <source>
        <dbReference type="PIRSR" id="PIRSR000097-3"/>
    </source>
</evidence>
<dbReference type="PANTHER" id="PTHR43827:SF11">
    <property type="entry name" value="GLYOXAL REDUCTASE-LIKE"/>
    <property type="match status" value="1"/>
</dbReference>
<dbReference type="GO" id="GO:0016616">
    <property type="term" value="F:oxidoreductase activity, acting on the CH-OH group of donors, NAD or NADP as acceptor"/>
    <property type="evidence" value="ECO:0007669"/>
    <property type="project" value="UniProtKB-ARBA"/>
</dbReference>
<comment type="caution">
    <text evidence="8">The sequence shown here is derived from an EMBL/GenBank/DDBJ whole genome shotgun (WGS) entry which is preliminary data.</text>
</comment>
<dbReference type="Pfam" id="PF00248">
    <property type="entry name" value="Aldo_ket_red"/>
    <property type="match status" value="1"/>
</dbReference>
<evidence type="ECO:0000256" key="1">
    <source>
        <dbReference type="ARBA" id="ARBA00007905"/>
    </source>
</evidence>
<dbReference type="STRING" id="137246.A0A401REH8"/>
<feature type="active site" description="Proton donor" evidence="3">
    <location>
        <position position="89"/>
    </location>
</feature>
<dbReference type="Gene3D" id="3.20.20.100">
    <property type="entry name" value="NADP-dependent oxidoreductase domain"/>
    <property type="match status" value="1"/>
</dbReference>
<dbReference type="PIRSF" id="PIRSF000097">
    <property type="entry name" value="AKR"/>
    <property type="match status" value="1"/>
</dbReference>
<accession>A0A401REH8</accession>
<dbReference type="EMBL" id="BEZZ01003836">
    <property type="protein sequence ID" value="GCC16558.1"/>
    <property type="molecule type" value="Genomic_DNA"/>
</dbReference>
<keyword evidence="9" id="KW-1185">Reference proteome</keyword>
<protein>
    <recommendedName>
        <fullName evidence="7">NADP-dependent oxidoreductase domain-containing protein</fullName>
    </recommendedName>
</protein>
<dbReference type="OMA" id="PRIHLGV"/>
<reference evidence="8 9" key="1">
    <citation type="journal article" date="2018" name="Nat. Ecol. Evol.">
        <title>Shark genomes provide insights into elasmobranch evolution and the origin of vertebrates.</title>
        <authorList>
            <person name="Hara Y"/>
            <person name="Yamaguchi K"/>
            <person name="Onimaru K"/>
            <person name="Kadota M"/>
            <person name="Koyanagi M"/>
            <person name="Keeley SD"/>
            <person name="Tatsumi K"/>
            <person name="Tanaka K"/>
            <person name="Motone F"/>
            <person name="Kageyama Y"/>
            <person name="Nozu R"/>
            <person name="Adachi N"/>
            <person name="Nishimura O"/>
            <person name="Nakagawa R"/>
            <person name="Tanegashima C"/>
            <person name="Kiyatake I"/>
            <person name="Matsumoto R"/>
            <person name="Murakumo K"/>
            <person name="Nishida K"/>
            <person name="Terakita A"/>
            <person name="Kuratani S"/>
            <person name="Sato K"/>
            <person name="Hyodo S Kuraku.S."/>
        </authorList>
    </citation>
    <scope>NUCLEOTIDE SEQUENCE [LARGE SCALE GENOMIC DNA]</scope>
</reference>
<keyword evidence="2" id="KW-0560">Oxidoreductase</keyword>
<evidence type="ECO:0000259" key="7">
    <source>
        <dbReference type="Pfam" id="PF00248"/>
    </source>
</evidence>
<dbReference type="InterPro" id="IPR036812">
    <property type="entry name" value="NAD(P)_OxRdtase_dom_sf"/>
</dbReference>
<dbReference type="PROSITE" id="PS00798">
    <property type="entry name" value="ALDOKETO_REDUCTASE_1"/>
    <property type="match status" value="1"/>
</dbReference>
<evidence type="ECO:0000256" key="6">
    <source>
        <dbReference type="SAM" id="MobiDB-lite"/>
    </source>
</evidence>
<evidence type="ECO:0000256" key="3">
    <source>
        <dbReference type="PIRSR" id="PIRSR000097-1"/>
    </source>
</evidence>
<feature type="compositionally biased region" description="Polar residues" evidence="6">
    <location>
        <begin position="9"/>
        <end position="18"/>
    </location>
</feature>
<evidence type="ECO:0000313" key="8">
    <source>
        <dbReference type="EMBL" id="GCC16558.1"/>
    </source>
</evidence>
<dbReference type="FunFam" id="3.20.20.100:FF:000002">
    <property type="entry name" value="2,5-diketo-D-gluconic acid reductase A"/>
    <property type="match status" value="1"/>
</dbReference>
<sequence>MAGLCEGGQVSSKQQTDPQRPGSLLLPHCVLRFPAVRTGRMDSVQLNNGVEMPLLGLGTHRLRGYEAVYRALDAALGHGYRSVDTASVYGNEADIGRALAELLPRHGLSRADVFITSKLSPADQGERAEEGALRSVETLGCSYLDLYLIHWPGRQGWKSEDPRNPGCRRRSWEALEGLYKRGLFRALGVSNYTEGHLRELLAHCRVPPAVLQVEYHPHLVQSGLLAFCAEHGLHLQAYSSLGTGCLLEEPQVQALASAYGRSPAQVLLRWAVQQGVGVIPKSANAERVAANARLFDFCLAPEDAELLTGLHSDSHYCWDPRAVV</sequence>
<dbReference type="InterPro" id="IPR023210">
    <property type="entry name" value="NADP_OxRdtase_dom"/>
</dbReference>
<dbReference type="PROSITE" id="PS00062">
    <property type="entry name" value="ALDOKETO_REDUCTASE_2"/>
    <property type="match status" value="1"/>
</dbReference>
<feature type="domain" description="NADP-dependent oxidoreductase" evidence="7">
    <location>
        <begin position="55"/>
        <end position="308"/>
    </location>
</feature>
<dbReference type="OrthoDB" id="416253at2759"/>
<dbReference type="AlphaFoldDB" id="A0A401REH8"/>
<dbReference type="InterPro" id="IPR018170">
    <property type="entry name" value="Aldo/ket_reductase_CS"/>
</dbReference>
<feature type="binding site" evidence="4">
    <location>
        <position position="150"/>
    </location>
    <ligand>
        <name>substrate</name>
    </ligand>
</feature>
<evidence type="ECO:0000313" key="9">
    <source>
        <dbReference type="Proteomes" id="UP000287033"/>
    </source>
</evidence>
<name>A0A401REH8_CHIPU</name>
<proteinExistence type="inferred from homology"/>